<dbReference type="GO" id="GO:0030968">
    <property type="term" value="P:endoplasmic reticulum unfolded protein response"/>
    <property type="evidence" value="ECO:0007669"/>
    <property type="project" value="TreeGrafter"/>
</dbReference>
<accession>A0A2N9M7B3</accession>
<feature type="region of interest" description="Disordered" evidence="4">
    <location>
        <begin position="682"/>
        <end position="702"/>
    </location>
</feature>
<dbReference type="Pfam" id="PF13181">
    <property type="entry name" value="TPR_8"/>
    <property type="match status" value="1"/>
</dbReference>
<keyword evidence="1" id="KW-0677">Repeat</keyword>
<dbReference type="SUPFAM" id="SSF48452">
    <property type="entry name" value="TPR-like"/>
    <property type="match status" value="3"/>
</dbReference>
<dbReference type="InterPro" id="IPR011990">
    <property type="entry name" value="TPR-like_helical_dom_sf"/>
</dbReference>
<proteinExistence type="predicted"/>
<dbReference type="GO" id="GO:0035269">
    <property type="term" value="P:protein O-linked glycosylation via mannose"/>
    <property type="evidence" value="ECO:0007669"/>
    <property type="project" value="TreeGrafter"/>
</dbReference>
<dbReference type="GO" id="GO:0000030">
    <property type="term" value="F:mannosyltransferase activity"/>
    <property type="evidence" value="ECO:0007669"/>
    <property type="project" value="TreeGrafter"/>
</dbReference>
<organism evidence="6 7">
    <name type="scientific">Candidatus Sulfuritelmatomonas gaucii</name>
    <dbReference type="NCBI Taxonomy" id="2043161"/>
    <lineage>
        <taxon>Bacteria</taxon>
        <taxon>Pseudomonadati</taxon>
        <taxon>Acidobacteriota</taxon>
        <taxon>Terriglobia</taxon>
        <taxon>Terriglobales</taxon>
        <taxon>Acidobacteriaceae</taxon>
        <taxon>Candidatus Sulfuritelmatomonas</taxon>
    </lineage>
</organism>
<feature type="repeat" description="TPR" evidence="3">
    <location>
        <begin position="448"/>
        <end position="481"/>
    </location>
</feature>
<dbReference type="AlphaFoldDB" id="A0A2N9M7B3"/>
<protein>
    <submittedName>
        <fullName evidence="6">Putative Tetratricopeptide repeat protein</fullName>
    </submittedName>
</protein>
<dbReference type="PROSITE" id="PS50005">
    <property type="entry name" value="TPR"/>
    <property type="match status" value="7"/>
</dbReference>
<dbReference type="Gene3D" id="1.25.40.10">
    <property type="entry name" value="Tetratricopeptide repeat domain"/>
    <property type="match status" value="2"/>
</dbReference>
<feature type="repeat" description="TPR" evidence="3">
    <location>
        <begin position="281"/>
        <end position="314"/>
    </location>
</feature>
<sequence length="702" mass="76150">MPCKCAMLTTVKFAVSSAVFAFSFAAGAQATSQATPSGSSTLGSLYDAAEQSQKAGNLDQAYGRYQEFLAAALAELANSRAQIGDYAKASELFDEALTLAPDSPALARDYAMTALNAGDLKRAETESRALVADHLNDPKDLAQAHQILGRVLHRMNRDQEAMKELETAVALDPSYANEYDLGVVCLDLDDEKCAVQAFDAIEASVEDTPPLHMQIGMAYGNSDFTPRAVAEFKKVIAEDPHYPEAHYCVAAALLAAGEDEKTLQEAESELKEELAISPNDFLTYAALGKIEASYHRYAEAERYLQRAVVLNPKNPDAFLYLGQMYFDTNRTAEAEANLRKAIQLTTDNSRNHFQIQKAHFLLGRMLMQQHREEEAHAEMQIAHAFTDKALTKDRNKLGGMLPDPAKGSGSSDAAVDSAGATPAAPKPAGPVAVSKQRVFEKQLTPAIADSYNNLGAITASKEGYSDALKYFERAAAWDPSFEGLDYNIGHAAFMASDFSEAIAPLSRYLRLHPSDFGIRGALAMSQFMTHHYSACIDALKGAAESVKSIPQMQYIYAESLVKTGQVAPGRERLEALEAAHPEIAEVHRSLGEVAELRGDWPNATNELSKANLLNADDPETHYDLGKVDLVNGNTGEAISELEKAVRLMPDDASFHEELANAYQRAFRMADAEKEHRISKQLLDSQAAATHGGASVGAQSTGR</sequence>
<feature type="repeat" description="TPR" evidence="3">
    <location>
        <begin position="70"/>
        <end position="103"/>
    </location>
</feature>
<dbReference type="PANTHER" id="PTHR44227:SF3">
    <property type="entry name" value="PROTEIN O-MANNOSYL-TRANSFERASE TMTC4"/>
    <property type="match status" value="1"/>
</dbReference>
<dbReference type="Proteomes" id="UP000239735">
    <property type="component" value="Unassembled WGS sequence"/>
</dbReference>
<evidence type="ECO:0000256" key="1">
    <source>
        <dbReference type="ARBA" id="ARBA00022737"/>
    </source>
</evidence>
<evidence type="ECO:0000256" key="3">
    <source>
        <dbReference type="PROSITE-ProRule" id="PRU00339"/>
    </source>
</evidence>
<dbReference type="PROSITE" id="PS50293">
    <property type="entry name" value="TPR_REGION"/>
    <property type="match status" value="1"/>
</dbReference>
<dbReference type="EMBL" id="OKRB01000150">
    <property type="protein sequence ID" value="SPE31338.1"/>
    <property type="molecule type" value="Genomic_DNA"/>
</dbReference>
<keyword evidence="5" id="KW-0732">Signal</keyword>
<feature type="region of interest" description="Disordered" evidence="4">
    <location>
        <begin position="395"/>
        <end position="432"/>
    </location>
</feature>
<evidence type="ECO:0000313" key="6">
    <source>
        <dbReference type="EMBL" id="SPE31338.1"/>
    </source>
</evidence>
<feature type="repeat" description="TPR" evidence="3">
    <location>
        <begin position="618"/>
        <end position="651"/>
    </location>
</feature>
<evidence type="ECO:0000256" key="2">
    <source>
        <dbReference type="ARBA" id="ARBA00022803"/>
    </source>
</evidence>
<reference evidence="7" key="1">
    <citation type="submission" date="2018-02" db="EMBL/GenBank/DDBJ databases">
        <authorList>
            <person name="Hausmann B."/>
        </authorList>
    </citation>
    <scope>NUCLEOTIDE SEQUENCE [LARGE SCALE GENOMIC DNA]</scope>
    <source>
        <strain evidence="7">Peat soil MAG SbA5</strain>
    </source>
</reference>
<feature type="repeat" description="TPR" evidence="3">
    <location>
        <begin position="315"/>
        <end position="348"/>
    </location>
</feature>
<dbReference type="OrthoDB" id="108014at2"/>
<dbReference type="PANTHER" id="PTHR44227">
    <property type="match status" value="1"/>
</dbReference>
<evidence type="ECO:0000256" key="5">
    <source>
        <dbReference type="SAM" id="SignalP"/>
    </source>
</evidence>
<feature type="repeat" description="TPR" evidence="3">
    <location>
        <begin position="142"/>
        <end position="175"/>
    </location>
</feature>
<feature type="repeat" description="TPR" evidence="3">
    <location>
        <begin position="482"/>
        <end position="515"/>
    </location>
</feature>
<feature type="signal peptide" evidence="5">
    <location>
        <begin position="1"/>
        <end position="28"/>
    </location>
</feature>
<gene>
    <name evidence="6" type="ORF">SBA5_880006</name>
</gene>
<evidence type="ECO:0000313" key="7">
    <source>
        <dbReference type="Proteomes" id="UP000239735"/>
    </source>
</evidence>
<dbReference type="SMART" id="SM00028">
    <property type="entry name" value="TPR"/>
    <property type="match status" value="9"/>
</dbReference>
<feature type="compositionally biased region" description="Low complexity" evidence="4">
    <location>
        <begin position="407"/>
        <end position="423"/>
    </location>
</feature>
<evidence type="ECO:0000256" key="4">
    <source>
        <dbReference type="SAM" id="MobiDB-lite"/>
    </source>
</evidence>
<feature type="chain" id="PRO_5014621271" evidence="5">
    <location>
        <begin position="29"/>
        <end position="702"/>
    </location>
</feature>
<dbReference type="InterPro" id="IPR019734">
    <property type="entry name" value="TPR_rpt"/>
</dbReference>
<dbReference type="InterPro" id="IPR052346">
    <property type="entry name" value="O-mannosyl-transferase_TMTC"/>
</dbReference>
<dbReference type="Pfam" id="PF13432">
    <property type="entry name" value="TPR_16"/>
    <property type="match status" value="4"/>
</dbReference>
<keyword evidence="2 3" id="KW-0802">TPR repeat</keyword>
<dbReference type="Pfam" id="PF14559">
    <property type="entry name" value="TPR_19"/>
    <property type="match status" value="1"/>
</dbReference>
<name>A0A2N9M7B3_9BACT</name>